<feature type="domain" description="HTH cro/C1-type" evidence="2">
    <location>
        <begin position="10"/>
        <end position="64"/>
    </location>
</feature>
<sequence length="109" mass="12896">MRCEMIYRALKTIRLYHNIKQSELAEIFGMSKSYLSEIESGKKTVNFDILESYSKQFEIPVSSLIFFSEELNSPSKKKVAEKFRLVFADKILKIMEWSVERNEEKETEN</sequence>
<evidence type="ECO:0000259" key="2">
    <source>
        <dbReference type="PROSITE" id="PS50943"/>
    </source>
</evidence>
<protein>
    <submittedName>
        <fullName evidence="3">Helix-turn-helix transcriptional regulator</fullName>
    </submittedName>
</protein>
<dbReference type="InterPro" id="IPR010982">
    <property type="entry name" value="Lambda_DNA-bd_dom_sf"/>
</dbReference>
<dbReference type="SMART" id="SM00530">
    <property type="entry name" value="HTH_XRE"/>
    <property type="match status" value="1"/>
</dbReference>
<dbReference type="Gene3D" id="1.10.260.40">
    <property type="entry name" value="lambda repressor-like DNA-binding domains"/>
    <property type="match status" value="1"/>
</dbReference>
<reference evidence="3" key="1">
    <citation type="submission" date="2023-10" db="EMBL/GenBank/DDBJ databases">
        <title>Fecal carriage and genetic characteristics of carbapenem-resistant Enterobacterales among healthy adults from four provinces of China.</title>
        <authorList>
            <person name="Li Y."/>
            <person name="Zhang R."/>
        </authorList>
    </citation>
    <scope>NUCLEOTIDE SEQUENCE</scope>
    <source>
        <strain evidence="3">HN-136</strain>
    </source>
</reference>
<dbReference type="PANTHER" id="PTHR46558">
    <property type="entry name" value="TRACRIPTIONAL REGULATORY PROTEIN-RELATED-RELATED"/>
    <property type="match status" value="1"/>
</dbReference>
<dbReference type="GO" id="GO:0003677">
    <property type="term" value="F:DNA binding"/>
    <property type="evidence" value="ECO:0007669"/>
    <property type="project" value="UniProtKB-KW"/>
</dbReference>
<comment type="caution">
    <text evidence="3">The sequence shown here is derived from an EMBL/GenBank/DDBJ whole genome shotgun (WGS) entry which is preliminary data.</text>
</comment>
<accession>A0AAP5XZ60</accession>
<dbReference type="CDD" id="cd00093">
    <property type="entry name" value="HTH_XRE"/>
    <property type="match status" value="1"/>
</dbReference>
<dbReference type="PANTHER" id="PTHR46558:SF4">
    <property type="entry name" value="DNA-BIDING PHAGE PROTEIN"/>
    <property type="match status" value="1"/>
</dbReference>
<dbReference type="SUPFAM" id="SSF47413">
    <property type="entry name" value="lambda repressor-like DNA-binding domains"/>
    <property type="match status" value="1"/>
</dbReference>
<dbReference type="Pfam" id="PF01381">
    <property type="entry name" value="HTH_3"/>
    <property type="match status" value="1"/>
</dbReference>
<dbReference type="Proteomes" id="UP001278087">
    <property type="component" value="Unassembled WGS sequence"/>
</dbReference>
<evidence type="ECO:0000313" key="4">
    <source>
        <dbReference type="Proteomes" id="UP001278087"/>
    </source>
</evidence>
<evidence type="ECO:0000313" key="3">
    <source>
        <dbReference type="EMBL" id="MDW2761415.1"/>
    </source>
</evidence>
<gene>
    <name evidence="3" type="ORF">RYZ67_23505</name>
</gene>
<dbReference type="PROSITE" id="PS50943">
    <property type="entry name" value="HTH_CROC1"/>
    <property type="match status" value="1"/>
</dbReference>
<organism evidence="3 4">
    <name type="scientific">Citrobacter freundii</name>
    <dbReference type="NCBI Taxonomy" id="546"/>
    <lineage>
        <taxon>Bacteria</taxon>
        <taxon>Pseudomonadati</taxon>
        <taxon>Pseudomonadota</taxon>
        <taxon>Gammaproteobacteria</taxon>
        <taxon>Enterobacterales</taxon>
        <taxon>Enterobacteriaceae</taxon>
        <taxon>Citrobacter</taxon>
        <taxon>Citrobacter freundii complex</taxon>
    </lineage>
</organism>
<dbReference type="AlphaFoldDB" id="A0AAP5XZ60"/>
<keyword evidence="1" id="KW-0238">DNA-binding</keyword>
<evidence type="ECO:0000256" key="1">
    <source>
        <dbReference type="ARBA" id="ARBA00023125"/>
    </source>
</evidence>
<dbReference type="RefSeq" id="WP_318062167.1">
    <property type="nucleotide sequence ID" value="NZ_JASGAL010000032.1"/>
</dbReference>
<name>A0AAP5XZ60_CITFR</name>
<proteinExistence type="predicted"/>
<dbReference type="InterPro" id="IPR001387">
    <property type="entry name" value="Cro/C1-type_HTH"/>
</dbReference>
<dbReference type="EMBL" id="JAWPBU010000045">
    <property type="protein sequence ID" value="MDW2761415.1"/>
    <property type="molecule type" value="Genomic_DNA"/>
</dbReference>